<dbReference type="InterPro" id="IPR016193">
    <property type="entry name" value="Cytidine_deaminase-like"/>
</dbReference>
<evidence type="ECO:0000313" key="4">
    <source>
        <dbReference type="Proteomes" id="UP000019478"/>
    </source>
</evidence>
<feature type="compositionally biased region" description="Low complexity" evidence="1">
    <location>
        <begin position="236"/>
        <end position="257"/>
    </location>
</feature>
<feature type="domain" description="CMP/dCMP-type deaminase" evidence="2">
    <location>
        <begin position="16"/>
        <end position="197"/>
    </location>
</feature>
<dbReference type="PROSITE" id="PS51747">
    <property type="entry name" value="CYT_DCMP_DEAMINASES_2"/>
    <property type="match status" value="1"/>
</dbReference>
<dbReference type="Proteomes" id="UP000019478">
    <property type="component" value="Unassembled WGS sequence"/>
</dbReference>
<dbReference type="EMBL" id="AMGY01000001">
    <property type="protein sequence ID" value="EXJ92084.1"/>
    <property type="molecule type" value="Genomic_DNA"/>
</dbReference>
<dbReference type="InterPro" id="IPR002125">
    <property type="entry name" value="CMP_dCMP_dom"/>
</dbReference>
<dbReference type="AlphaFoldDB" id="W9ZC43"/>
<dbReference type="HOGENOM" id="CLU_036590_8_0_1"/>
<gene>
    <name evidence="3" type="ORF">A1O3_00634</name>
</gene>
<keyword evidence="4" id="KW-1185">Reference proteome</keyword>
<accession>W9ZC43</accession>
<name>W9ZC43_9EURO</name>
<dbReference type="GO" id="GO:0006139">
    <property type="term" value="P:nucleobase-containing compound metabolic process"/>
    <property type="evidence" value="ECO:0007669"/>
    <property type="project" value="UniProtKB-ARBA"/>
</dbReference>
<dbReference type="eggNOG" id="KOG1018">
    <property type="taxonomic scope" value="Eukaryota"/>
</dbReference>
<feature type="compositionally biased region" description="Basic and acidic residues" evidence="1">
    <location>
        <begin position="60"/>
        <end position="83"/>
    </location>
</feature>
<feature type="region of interest" description="Disordered" evidence="1">
    <location>
        <begin position="52"/>
        <end position="83"/>
    </location>
</feature>
<evidence type="ECO:0000313" key="3">
    <source>
        <dbReference type="EMBL" id="EXJ92084.1"/>
    </source>
</evidence>
<organism evidence="3 4">
    <name type="scientific">Capronia epimyces CBS 606.96</name>
    <dbReference type="NCBI Taxonomy" id="1182542"/>
    <lineage>
        <taxon>Eukaryota</taxon>
        <taxon>Fungi</taxon>
        <taxon>Dikarya</taxon>
        <taxon>Ascomycota</taxon>
        <taxon>Pezizomycotina</taxon>
        <taxon>Eurotiomycetes</taxon>
        <taxon>Chaetothyriomycetidae</taxon>
        <taxon>Chaetothyriales</taxon>
        <taxon>Herpotrichiellaceae</taxon>
        <taxon>Capronia</taxon>
    </lineage>
</organism>
<feature type="region of interest" description="Disordered" evidence="1">
    <location>
        <begin position="218"/>
        <end position="293"/>
    </location>
</feature>
<dbReference type="RefSeq" id="XP_007728974.1">
    <property type="nucleotide sequence ID" value="XM_007730784.1"/>
</dbReference>
<sequence length="293" mass="31834">MPEQSQSEKGKDKQRAEDVQYLADALDLARLSPPKPTNFRVGCVLVAVPSPIPIPSPSHQADESDVPRKGKGQGHDSSDGKREAQVLATGYTLELAGNTHAEQNALAKLAARHNLPESRLHECPEFLDPAARVTLYTTLEPCAKRLSGNKPCVERILATRSSGGGGVHRVVYGAREPDTFVQKSAAARILEEAGVEIDYVGDLEGEILRIAMEGHGNTAAENNPRVQAEAEPQSEPPTGQSQPQSQSQSQSHSQSQPTGTNIDNITAEERRRQEALPRNPKKRMMEVNIPRQP</sequence>
<dbReference type="Pfam" id="PF18785">
    <property type="entry name" value="Inv-AAD"/>
    <property type="match status" value="1"/>
</dbReference>
<protein>
    <recommendedName>
        <fullName evidence="2">CMP/dCMP-type deaminase domain-containing protein</fullName>
    </recommendedName>
</protein>
<dbReference type="GO" id="GO:0008835">
    <property type="term" value="F:diaminohydroxyphosphoribosylaminopyrimidine deaminase activity"/>
    <property type="evidence" value="ECO:0007669"/>
    <property type="project" value="TreeGrafter"/>
</dbReference>
<comment type="caution">
    <text evidence="3">The sequence shown here is derived from an EMBL/GenBank/DDBJ whole genome shotgun (WGS) entry which is preliminary data.</text>
</comment>
<evidence type="ECO:0000259" key="2">
    <source>
        <dbReference type="PROSITE" id="PS51747"/>
    </source>
</evidence>
<dbReference type="PANTHER" id="PTHR11079:SF162">
    <property type="entry name" value="RIBOFLAVIN BIOSYNTHESIS PROTEIN PYRD, CHLOROPLASTIC"/>
    <property type="match status" value="1"/>
</dbReference>
<dbReference type="STRING" id="1182542.W9ZC43"/>
<dbReference type="SUPFAM" id="SSF53927">
    <property type="entry name" value="Cytidine deaminase-like"/>
    <property type="match status" value="1"/>
</dbReference>
<dbReference type="OrthoDB" id="252265at2759"/>
<dbReference type="Gene3D" id="3.40.140.10">
    <property type="entry name" value="Cytidine Deaminase, domain 2"/>
    <property type="match status" value="1"/>
</dbReference>
<dbReference type="GeneID" id="19164774"/>
<reference evidence="3 4" key="1">
    <citation type="submission" date="2013-03" db="EMBL/GenBank/DDBJ databases">
        <title>The Genome Sequence of Capronia epimyces CBS 606.96.</title>
        <authorList>
            <consortium name="The Broad Institute Genomics Platform"/>
            <person name="Cuomo C."/>
            <person name="de Hoog S."/>
            <person name="Gorbushina A."/>
            <person name="Walker B."/>
            <person name="Young S.K."/>
            <person name="Zeng Q."/>
            <person name="Gargeya S."/>
            <person name="Fitzgerald M."/>
            <person name="Haas B."/>
            <person name="Abouelleil A."/>
            <person name="Allen A.W."/>
            <person name="Alvarado L."/>
            <person name="Arachchi H.M."/>
            <person name="Berlin A.M."/>
            <person name="Chapman S.B."/>
            <person name="Gainer-Dewar J."/>
            <person name="Goldberg J."/>
            <person name="Griggs A."/>
            <person name="Gujja S."/>
            <person name="Hansen M."/>
            <person name="Howarth C."/>
            <person name="Imamovic A."/>
            <person name="Ireland A."/>
            <person name="Larimer J."/>
            <person name="McCowan C."/>
            <person name="Murphy C."/>
            <person name="Pearson M."/>
            <person name="Poon T.W."/>
            <person name="Priest M."/>
            <person name="Roberts A."/>
            <person name="Saif S."/>
            <person name="Shea T."/>
            <person name="Sisk P."/>
            <person name="Sykes S."/>
            <person name="Wortman J."/>
            <person name="Nusbaum C."/>
            <person name="Birren B."/>
        </authorList>
    </citation>
    <scope>NUCLEOTIDE SEQUENCE [LARGE SCALE GENOMIC DNA]</scope>
    <source>
        <strain evidence="3 4">CBS 606.96</strain>
    </source>
</reference>
<proteinExistence type="predicted"/>
<dbReference type="PANTHER" id="PTHR11079">
    <property type="entry name" value="CYTOSINE DEAMINASE FAMILY MEMBER"/>
    <property type="match status" value="1"/>
</dbReference>
<evidence type="ECO:0000256" key="1">
    <source>
        <dbReference type="SAM" id="MobiDB-lite"/>
    </source>
</evidence>